<keyword evidence="1" id="KW-0560">Oxidoreductase</keyword>
<dbReference type="AlphaFoldDB" id="A0A2S8B6V5"/>
<evidence type="ECO:0000313" key="2">
    <source>
        <dbReference type="Proteomes" id="UP000238954"/>
    </source>
</evidence>
<organism evidence="1 2">
    <name type="scientific">Sphingopyxis lindanitolerans</name>
    <dbReference type="NCBI Taxonomy" id="2054227"/>
    <lineage>
        <taxon>Bacteria</taxon>
        <taxon>Pseudomonadati</taxon>
        <taxon>Pseudomonadota</taxon>
        <taxon>Alphaproteobacteria</taxon>
        <taxon>Sphingomonadales</taxon>
        <taxon>Sphingomonadaceae</taxon>
        <taxon>Sphingopyxis</taxon>
    </lineage>
</organism>
<dbReference type="GO" id="GO:0019441">
    <property type="term" value="P:L-tryptophan catabolic process to kynurenine"/>
    <property type="evidence" value="ECO:0007669"/>
    <property type="project" value="InterPro"/>
</dbReference>
<dbReference type="GO" id="GO:0019442">
    <property type="term" value="P:L-tryptophan catabolic process to acetyl-CoA"/>
    <property type="evidence" value="ECO:0007669"/>
    <property type="project" value="TreeGrafter"/>
</dbReference>
<dbReference type="InterPro" id="IPR037217">
    <property type="entry name" value="Trp/Indoleamine_2_3_dOase-like"/>
</dbReference>
<dbReference type="GO" id="GO:0046872">
    <property type="term" value="F:metal ion binding"/>
    <property type="evidence" value="ECO:0007669"/>
    <property type="project" value="InterPro"/>
</dbReference>
<accession>A0A2S8B6V5</accession>
<gene>
    <name evidence="1" type="ORF">CVO77_06110</name>
</gene>
<dbReference type="PANTHER" id="PTHR10138:SF0">
    <property type="entry name" value="TRYPTOPHAN 2,3-DIOXYGENASE"/>
    <property type="match status" value="1"/>
</dbReference>
<dbReference type="Gene3D" id="1.20.58.480">
    <property type="match status" value="2"/>
</dbReference>
<dbReference type="GO" id="GO:0020037">
    <property type="term" value="F:heme binding"/>
    <property type="evidence" value="ECO:0007669"/>
    <property type="project" value="InterPro"/>
</dbReference>
<keyword evidence="1" id="KW-0223">Dioxygenase</keyword>
<dbReference type="OrthoDB" id="9776847at2"/>
<sequence>MLDKDNIHRRIETPDMKDYGVYLAVDRLLECQKPLADLCTPDELQFQIVHQVEELWMKLIAFTLTEIDGHMAAGETMRVLSLFDRVNRIMRLMTDQLSLLETMSPFDYQSIRLLLGNGSGQESPGFQLLLTLPQPLWARYKAAYLDVAGRSVADVYDTGYRHDEAYMVAEAMVEYDEQFQLFRAHHIQLIHRSIGMGSKSLKGRPVELLDAGMRHRFFPELWDVRAAMTDRWGAQYGVKRDSISGASAAGHGSGL</sequence>
<dbReference type="RefSeq" id="WP_105998348.1">
    <property type="nucleotide sequence ID" value="NZ_CM009578.1"/>
</dbReference>
<protein>
    <submittedName>
        <fullName evidence="1">Tryptophan 2,3-dioxygenase</fullName>
    </submittedName>
</protein>
<dbReference type="InterPro" id="IPR004981">
    <property type="entry name" value="Trp_2_3_dOase"/>
</dbReference>
<reference evidence="2" key="1">
    <citation type="submission" date="2017-11" db="EMBL/GenBank/DDBJ databases">
        <title>The complete genome sequence of Sphingopyxis pomeranensis sp. nov. strain WS5A3p.</title>
        <authorList>
            <person name="Kaminski M.A."/>
        </authorList>
    </citation>
    <scope>NUCLEOTIDE SEQUENCE [LARGE SCALE GENOMIC DNA]</scope>
    <source>
        <strain evidence="2">WS5A3p</strain>
    </source>
</reference>
<proteinExistence type="predicted"/>
<comment type="caution">
    <text evidence="1">The sequence shown here is derived from an EMBL/GenBank/DDBJ whole genome shotgun (WGS) entry which is preliminary data.</text>
</comment>
<dbReference type="SUPFAM" id="SSF140959">
    <property type="entry name" value="Indolic compounds 2,3-dioxygenase-like"/>
    <property type="match status" value="1"/>
</dbReference>
<dbReference type="Proteomes" id="UP000238954">
    <property type="component" value="Chromosome"/>
</dbReference>
<evidence type="ECO:0000313" key="1">
    <source>
        <dbReference type="EMBL" id="PQM28088.1"/>
    </source>
</evidence>
<dbReference type="PANTHER" id="PTHR10138">
    <property type="entry name" value="TRYPTOPHAN 2,3-DIOXYGENASE"/>
    <property type="match status" value="1"/>
</dbReference>
<keyword evidence="2" id="KW-1185">Reference proteome</keyword>
<dbReference type="GO" id="GO:0004833">
    <property type="term" value="F:L-tryptophan 2,3-dioxygenase activity"/>
    <property type="evidence" value="ECO:0007669"/>
    <property type="project" value="InterPro"/>
</dbReference>
<dbReference type="EMBL" id="PHFW01000002">
    <property type="protein sequence ID" value="PQM28088.1"/>
    <property type="molecule type" value="Genomic_DNA"/>
</dbReference>
<name>A0A2S8B6V5_9SPHN</name>
<dbReference type="Pfam" id="PF03301">
    <property type="entry name" value="Trp_dioxygenase"/>
    <property type="match status" value="1"/>
</dbReference>